<dbReference type="PANTHER" id="PTHR34477:SF1">
    <property type="entry name" value="UPF0213 PROTEIN YHBQ"/>
    <property type="match status" value="1"/>
</dbReference>
<dbReference type="RefSeq" id="WP_009384373.1">
    <property type="nucleotide sequence ID" value="NZ_MDCJ01000007.1"/>
</dbReference>
<evidence type="ECO:0000256" key="1">
    <source>
        <dbReference type="ARBA" id="ARBA00007435"/>
    </source>
</evidence>
<dbReference type="PANTHER" id="PTHR34477">
    <property type="entry name" value="UPF0213 PROTEIN YHBQ"/>
    <property type="match status" value="1"/>
</dbReference>
<dbReference type="InterPro" id="IPR000305">
    <property type="entry name" value="GIY-YIG_endonuc"/>
</dbReference>
<gene>
    <name evidence="3" type="ORF">VSF3289_03927</name>
</gene>
<reference evidence="3 4" key="1">
    <citation type="submission" date="2016-08" db="EMBL/GenBank/DDBJ databases">
        <title>Genome sequencing of Vibrio scophthalmi strain FP3289, an isolated from Paralichthys olivaceus.</title>
        <authorList>
            <person name="Han H.-J."/>
        </authorList>
    </citation>
    <scope>NUCLEOTIDE SEQUENCE [LARGE SCALE GENOMIC DNA]</scope>
    <source>
        <strain evidence="3 4">FP3289</strain>
    </source>
</reference>
<dbReference type="OrthoDB" id="9797095at2"/>
<name>A0A1E3WG48_9VIBR</name>
<dbReference type="SUPFAM" id="SSF82771">
    <property type="entry name" value="GIY-YIG endonuclease"/>
    <property type="match status" value="1"/>
</dbReference>
<dbReference type="Pfam" id="PF01541">
    <property type="entry name" value="GIY-YIG"/>
    <property type="match status" value="1"/>
</dbReference>
<evidence type="ECO:0000313" key="3">
    <source>
        <dbReference type="EMBL" id="ODS04788.1"/>
    </source>
</evidence>
<accession>A0A1E3WG48</accession>
<dbReference type="InterPro" id="IPR050190">
    <property type="entry name" value="UPF0213_domain"/>
</dbReference>
<dbReference type="PROSITE" id="PS50164">
    <property type="entry name" value="GIY_YIG"/>
    <property type="match status" value="1"/>
</dbReference>
<feature type="domain" description="GIY-YIG" evidence="2">
    <location>
        <begin position="7"/>
        <end position="83"/>
    </location>
</feature>
<protein>
    <submittedName>
        <fullName evidence="3">UPF0213 protein</fullName>
    </submittedName>
</protein>
<comment type="similarity">
    <text evidence="1">Belongs to the UPF0213 family.</text>
</comment>
<comment type="caution">
    <text evidence="3">The sequence shown here is derived from an EMBL/GenBank/DDBJ whole genome shotgun (WGS) entry which is preliminary data.</text>
</comment>
<organism evidence="3 4">
    <name type="scientific">Vibrio scophthalmi</name>
    <dbReference type="NCBI Taxonomy" id="45658"/>
    <lineage>
        <taxon>Bacteria</taxon>
        <taxon>Pseudomonadati</taxon>
        <taxon>Pseudomonadota</taxon>
        <taxon>Gammaproteobacteria</taxon>
        <taxon>Vibrionales</taxon>
        <taxon>Vibrionaceae</taxon>
        <taxon>Vibrio</taxon>
    </lineage>
</organism>
<evidence type="ECO:0000259" key="2">
    <source>
        <dbReference type="PROSITE" id="PS50164"/>
    </source>
</evidence>
<proteinExistence type="inferred from homology"/>
<dbReference type="Gene3D" id="3.40.1440.10">
    <property type="entry name" value="GIY-YIG endonuclease"/>
    <property type="match status" value="1"/>
</dbReference>
<dbReference type="EMBL" id="MDCJ01000007">
    <property type="protein sequence ID" value="ODS04788.1"/>
    <property type="molecule type" value="Genomic_DNA"/>
</dbReference>
<dbReference type="CDD" id="cd10456">
    <property type="entry name" value="GIY-YIG_UPF0213"/>
    <property type="match status" value="1"/>
</dbReference>
<dbReference type="Proteomes" id="UP000095131">
    <property type="component" value="Unassembled WGS sequence"/>
</dbReference>
<evidence type="ECO:0000313" key="4">
    <source>
        <dbReference type="Proteomes" id="UP000095131"/>
    </source>
</evidence>
<sequence length="107" mass="12168">MVNPTKTLWSVYFVRTRSDKLYCGITTNVERRFEMHCAGTGAKALRGQGPLVLAWYHPAGDNRSIASKIEYQLKQIHKSRKEALICGKLDLNEALPQEYCELINPQS</sequence>
<dbReference type="InterPro" id="IPR035901">
    <property type="entry name" value="GIY-YIG_endonuc_sf"/>
</dbReference>
<dbReference type="AlphaFoldDB" id="A0A1E3WG48"/>